<keyword evidence="3 5" id="KW-0067">ATP-binding</keyword>
<comment type="caution">
    <text evidence="5">The sequence shown here is derived from an EMBL/GenBank/DDBJ whole genome shotgun (WGS) entry which is preliminary data.</text>
</comment>
<dbReference type="PANTHER" id="PTHR42939">
    <property type="entry name" value="ABC TRANSPORTER ATP-BINDING PROTEIN ALBC-RELATED"/>
    <property type="match status" value="1"/>
</dbReference>
<dbReference type="OrthoDB" id="44250at2157"/>
<dbReference type="Proteomes" id="UP000277582">
    <property type="component" value="Unassembled WGS sequence"/>
</dbReference>
<reference evidence="5 6" key="1">
    <citation type="submission" date="2018-10" db="EMBL/GenBank/DDBJ databases">
        <title>Co-occurring genomic capacity for anaerobic methane metabolism and dissimilatory sulfite reduction discovered in the Korarchaeota.</title>
        <authorList>
            <person name="Mckay L.J."/>
            <person name="Dlakic M."/>
            <person name="Fields M.W."/>
            <person name="Delmont T.O."/>
            <person name="Eren A.M."/>
            <person name="Jay Z.J."/>
            <person name="Klingelsmith K.B."/>
            <person name="Rusch D.B."/>
            <person name="Inskeep W.P."/>
        </authorList>
    </citation>
    <scope>NUCLEOTIDE SEQUENCE [LARGE SCALE GENOMIC DNA]</scope>
    <source>
        <strain evidence="5 6">MDKW</strain>
    </source>
</reference>
<dbReference type="CDD" id="cd03230">
    <property type="entry name" value="ABC_DR_subfamily_A"/>
    <property type="match status" value="1"/>
</dbReference>
<dbReference type="RefSeq" id="WP_125672848.1">
    <property type="nucleotide sequence ID" value="NZ_RCOS01000170.1"/>
</dbReference>
<keyword evidence="1" id="KW-0813">Transport</keyword>
<dbReference type="GO" id="GO:0016887">
    <property type="term" value="F:ATP hydrolysis activity"/>
    <property type="evidence" value="ECO:0007669"/>
    <property type="project" value="InterPro"/>
</dbReference>
<dbReference type="EMBL" id="RCOS01000170">
    <property type="protein sequence ID" value="RSN71718.1"/>
    <property type="molecule type" value="Genomic_DNA"/>
</dbReference>
<dbReference type="AlphaFoldDB" id="A0A429GD12"/>
<sequence length="250" mass="27984">MYIIESEDLVKKYGRVAALDNVTLKIKRGIFGLLGPNGAGKTSFMRIIVGLSKKTSGRVEVLGMDPWKEGEKVRRKVGFMPEKPAFPPHLTGRRILELITRLRGYELSKSLELADALGLKRRIDSPIGGYSAGMRSRLAFCISLIGDPDLLVLDEPVANLDPLGRIRLLSILRERSKDGCSVVIATHSLRDVEDLLDSAAFIYRGRILDSGDIGDLMRRYMGYQPEEKVTDIERLYMGVMHEKAHDLDEI</sequence>
<dbReference type="PROSITE" id="PS50893">
    <property type="entry name" value="ABC_TRANSPORTER_2"/>
    <property type="match status" value="1"/>
</dbReference>
<dbReference type="SMART" id="SM00382">
    <property type="entry name" value="AAA"/>
    <property type="match status" value="1"/>
</dbReference>
<protein>
    <submittedName>
        <fullName evidence="5">ABC transporter ATP-binding protein</fullName>
    </submittedName>
</protein>
<accession>A0A429GD12</accession>
<keyword evidence="6" id="KW-1185">Reference proteome</keyword>
<gene>
    <name evidence="5" type="ORF">D6D85_15405</name>
</gene>
<dbReference type="PROSITE" id="PS00211">
    <property type="entry name" value="ABC_TRANSPORTER_1"/>
    <property type="match status" value="1"/>
</dbReference>
<organism evidence="5 6">
    <name type="scientific">Candidatus Methanodesulfokora washburnensis</name>
    <dbReference type="NCBI Taxonomy" id="2478471"/>
    <lineage>
        <taxon>Archaea</taxon>
        <taxon>Thermoproteota</taxon>
        <taxon>Candidatus Korarchaeia</taxon>
        <taxon>Candidatus Korarchaeia incertae sedis</taxon>
        <taxon>Candidatus Methanodesulfokora</taxon>
    </lineage>
</organism>
<evidence type="ECO:0000313" key="5">
    <source>
        <dbReference type="EMBL" id="RSN71718.1"/>
    </source>
</evidence>
<evidence type="ECO:0000256" key="2">
    <source>
        <dbReference type="ARBA" id="ARBA00022741"/>
    </source>
</evidence>
<dbReference type="Gene3D" id="3.40.50.300">
    <property type="entry name" value="P-loop containing nucleotide triphosphate hydrolases"/>
    <property type="match status" value="1"/>
</dbReference>
<name>A0A429GD12_9CREN</name>
<evidence type="ECO:0000313" key="6">
    <source>
        <dbReference type="Proteomes" id="UP000277582"/>
    </source>
</evidence>
<proteinExistence type="predicted"/>
<feature type="domain" description="ABC transporter" evidence="4">
    <location>
        <begin position="4"/>
        <end position="229"/>
    </location>
</feature>
<dbReference type="InterPro" id="IPR003593">
    <property type="entry name" value="AAA+_ATPase"/>
</dbReference>
<dbReference type="PANTHER" id="PTHR42939:SF1">
    <property type="entry name" value="ABC TRANSPORTER ATP-BINDING PROTEIN ALBC-RELATED"/>
    <property type="match status" value="1"/>
</dbReference>
<dbReference type="InterPro" id="IPR027417">
    <property type="entry name" value="P-loop_NTPase"/>
</dbReference>
<keyword evidence="2" id="KW-0547">Nucleotide-binding</keyword>
<dbReference type="GO" id="GO:0005524">
    <property type="term" value="F:ATP binding"/>
    <property type="evidence" value="ECO:0007669"/>
    <property type="project" value="UniProtKB-KW"/>
</dbReference>
<dbReference type="InterPro" id="IPR003439">
    <property type="entry name" value="ABC_transporter-like_ATP-bd"/>
</dbReference>
<evidence type="ECO:0000256" key="3">
    <source>
        <dbReference type="ARBA" id="ARBA00022840"/>
    </source>
</evidence>
<dbReference type="SUPFAM" id="SSF52540">
    <property type="entry name" value="P-loop containing nucleoside triphosphate hydrolases"/>
    <property type="match status" value="1"/>
</dbReference>
<dbReference type="Pfam" id="PF00005">
    <property type="entry name" value="ABC_tran"/>
    <property type="match status" value="1"/>
</dbReference>
<evidence type="ECO:0000256" key="1">
    <source>
        <dbReference type="ARBA" id="ARBA00022448"/>
    </source>
</evidence>
<evidence type="ECO:0000259" key="4">
    <source>
        <dbReference type="PROSITE" id="PS50893"/>
    </source>
</evidence>
<dbReference type="InterPro" id="IPR017871">
    <property type="entry name" value="ABC_transporter-like_CS"/>
</dbReference>
<dbReference type="InterPro" id="IPR051782">
    <property type="entry name" value="ABC_Transporter_VariousFunc"/>
</dbReference>